<gene>
    <name evidence="2" type="ORF">AHOG_05725</name>
</gene>
<dbReference type="GO" id="GO:0016740">
    <property type="term" value="F:transferase activity"/>
    <property type="evidence" value="ECO:0007669"/>
    <property type="project" value="UniProtKB-KW"/>
</dbReference>
<dbReference type="Gene3D" id="3.90.1200.10">
    <property type="match status" value="1"/>
</dbReference>
<dbReference type="InterPro" id="IPR011009">
    <property type="entry name" value="Kinase-like_dom_sf"/>
</dbReference>
<dbReference type="OrthoDB" id="21342at2"/>
<organism evidence="2 3">
    <name type="scientific">Actinoalloteichus hoggarensis</name>
    <dbReference type="NCBI Taxonomy" id="1470176"/>
    <lineage>
        <taxon>Bacteria</taxon>
        <taxon>Bacillati</taxon>
        <taxon>Actinomycetota</taxon>
        <taxon>Actinomycetes</taxon>
        <taxon>Pseudonocardiales</taxon>
        <taxon>Pseudonocardiaceae</taxon>
        <taxon>Actinoalloteichus</taxon>
    </lineage>
</organism>
<dbReference type="RefSeq" id="WP_093940423.1">
    <property type="nucleotide sequence ID" value="NZ_CP022521.1"/>
</dbReference>
<proteinExistence type="predicted"/>
<accession>A0A221VZ67</accession>
<sequence length="313" mass="34780">MSRLPPRTSGRPATAHERIAISAFDRPERATLIAAIRERCTRLLGAHELVADRSMSHGEAVVVELAIGDGTRWIAKSVLRPSRHRKELAGLRRLAPVLGDRAPRLVHHDDEPGLIVMTRVPGAPMPDDPAEHRADSYEQAGSLARLMHESMPPVTAPAYADELLASLDRWSRAGTRAGLLSRADIDFVADRLAELSRRPAPLTVPCHLDYQPRNWLVDDAGQVHVIDFGAVGPDRWLQDTSRMRHRQWRDRPELGAAFHRGYGRLPTDEELHVQRCRDAHGALTTIVWAHEHGDPAFEAEGRTLLDALRAEGG</sequence>
<evidence type="ECO:0000259" key="1">
    <source>
        <dbReference type="Pfam" id="PF01636"/>
    </source>
</evidence>
<keyword evidence="2" id="KW-0808">Transferase</keyword>
<evidence type="ECO:0000313" key="3">
    <source>
        <dbReference type="Proteomes" id="UP000204221"/>
    </source>
</evidence>
<keyword evidence="3" id="KW-1185">Reference proteome</keyword>
<dbReference type="Pfam" id="PF01636">
    <property type="entry name" value="APH"/>
    <property type="match status" value="1"/>
</dbReference>
<dbReference type="InterPro" id="IPR002575">
    <property type="entry name" value="Aminoglycoside_PTrfase"/>
</dbReference>
<name>A0A221VZ67_9PSEU</name>
<reference evidence="2 3" key="1">
    <citation type="submission" date="2017-07" db="EMBL/GenBank/DDBJ databases">
        <title>Complete genome sequence of Actinoalloteichus hoggarensis DSM 45943, type strain of Actinoalloteichus hoggarensis.</title>
        <authorList>
            <person name="Ruckert C."/>
            <person name="Nouioui I."/>
            <person name="Willmese J."/>
            <person name="van Wezel G."/>
            <person name="Klenk H.-P."/>
            <person name="Kalinowski J."/>
            <person name="Zotchev S.B."/>
        </authorList>
    </citation>
    <scope>NUCLEOTIDE SEQUENCE [LARGE SCALE GENOMIC DNA]</scope>
    <source>
        <strain evidence="2 3">DSM 45943</strain>
    </source>
</reference>
<dbReference type="SUPFAM" id="SSF56112">
    <property type="entry name" value="Protein kinase-like (PK-like)"/>
    <property type="match status" value="1"/>
</dbReference>
<dbReference type="KEGG" id="ahg:AHOG_05725"/>
<protein>
    <submittedName>
        <fullName evidence="2">Phosphotransferase enzyme family protein</fullName>
    </submittedName>
</protein>
<dbReference type="AlphaFoldDB" id="A0A221VZ67"/>
<feature type="domain" description="Aminoglycoside phosphotransferase" evidence="1">
    <location>
        <begin position="67"/>
        <end position="267"/>
    </location>
</feature>
<dbReference type="Proteomes" id="UP000204221">
    <property type="component" value="Chromosome"/>
</dbReference>
<dbReference type="EMBL" id="CP022521">
    <property type="protein sequence ID" value="ASO18798.1"/>
    <property type="molecule type" value="Genomic_DNA"/>
</dbReference>
<evidence type="ECO:0000313" key="2">
    <source>
        <dbReference type="EMBL" id="ASO18798.1"/>
    </source>
</evidence>